<name>A0AAD3HJX3_9CHLO</name>
<dbReference type="GO" id="GO:0051604">
    <property type="term" value="P:protein maturation"/>
    <property type="evidence" value="ECO:0007669"/>
    <property type="project" value="UniProtKB-UniRule"/>
</dbReference>
<sequence length="388" mass="38493">AEGTAAAARATAALRLAAQLAAPAEAVAVAEAASGAIAFTAALLDALPPLLLGRRGGPADEAWVRECLSLLSRRVLPALAGRAPAEPQPSTATTTAAAAAAAASHRLVTATLAAAAEWEAAAEEVGSNAGLPFRGSAGGDGDAAATAWCTTTDAAAATAAAAGPGSWSLMACWCGVVQQLVACCEERQQLALVLDSADRIAACSASTSCSDSSSGLLPTASRSFRASLPLACAVVTGLRPRLLATHSSQALADSLLRLLAAAAMNRAANSGCAVALLPDQHAVCTASVALAATVNRWQDDAWLTSAFQPALLQPLAAAAAAVGATAAESGRSTATSAAVRAVGWIGRALALRNHPTMLPDILRTLSQCLRVQEDGAILPGVASAVTSA</sequence>
<dbReference type="AlphaFoldDB" id="A0AAD3HJX3"/>
<dbReference type="Proteomes" id="UP001054857">
    <property type="component" value="Unassembled WGS sequence"/>
</dbReference>
<proteinExistence type="inferred from homology"/>
<evidence type="ECO:0000313" key="3">
    <source>
        <dbReference type="Proteomes" id="UP001054857"/>
    </source>
</evidence>
<feature type="non-terminal residue" evidence="2">
    <location>
        <position position="1"/>
    </location>
</feature>
<keyword evidence="1" id="KW-0227">DNA damage</keyword>
<comment type="function">
    <text evidence="1">Key component of the cytosolic iron-sulfur protein assembly (CIA) complex, a multiprotein complex that mediates the incorporation of iron-sulfur cluster into apoproteins specifically involved in DNA metabolism and genomic integrity. In the CIA complex, MMS19 acts as an adapter between early-acting CIA components and a subset of cellular target iron-sulfur proteins.</text>
</comment>
<dbReference type="GO" id="GO:0016226">
    <property type="term" value="P:iron-sulfur cluster assembly"/>
    <property type="evidence" value="ECO:0007669"/>
    <property type="project" value="UniProtKB-UniRule"/>
</dbReference>
<dbReference type="EMBL" id="BMAR01000006">
    <property type="protein sequence ID" value="GFR44059.1"/>
    <property type="molecule type" value="Genomic_DNA"/>
</dbReference>
<comment type="caution">
    <text evidence="2">The sequence shown here is derived from an EMBL/GenBank/DDBJ whole genome shotgun (WGS) entry which is preliminary data.</text>
</comment>
<keyword evidence="1" id="KW-0234">DNA repair</keyword>
<dbReference type="GO" id="GO:0006281">
    <property type="term" value="P:DNA repair"/>
    <property type="evidence" value="ECO:0007669"/>
    <property type="project" value="UniProtKB-UniRule"/>
</dbReference>
<reference evidence="2 3" key="1">
    <citation type="journal article" date="2021" name="Sci. Rep.">
        <title>Genome sequencing of the multicellular alga Astrephomene provides insights into convergent evolution of germ-soma differentiation.</title>
        <authorList>
            <person name="Yamashita S."/>
            <person name="Yamamoto K."/>
            <person name="Matsuzaki R."/>
            <person name="Suzuki S."/>
            <person name="Yamaguchi H."/>
            <person name="Hirooka S."/>
            <person name="Minakuchi Y."/>
            <person name="Miyagishima S."/>
            <person name="Kawachi M."/>
            <person name="Toyoda A."/>
            <person name="Nozaki H."/>
        </authorList>
    </citation>
    <scope>NUCLEOTIDE SEQUENCE [LARGE SCALE GENOMIC DNA]</scope>
    <source>
        <strain evidence="2 3">NIES-4017</strain>
    </source>
</reference>
<keyword evidence="1" id="KW-0539">Nucleus</keyword>
<dbReference type="GO" id="GO:0005634">
    <property type="term" value="C:nucleus"/>
    <property type="evidence" value="ECO:0007669"/>
    <property type="project" value="UniProtKB-SubCell"/>
</dbReference>
<evidence type="ECO:0000313" key="2">
    <source>
        <dbReference type="EMBL" id="GFR44059.1"/>
    </source>
</evidence>
<feature type="non-terminal residue" evidence="2">
    <location>
        <position position="388"/>
    </location>
</feature>
<protein>
    <recommendedName>
        <fullName evidence="1">MMS19 nucleotide excision repair protein</fullName>
    </recommendedName>
</protein>
<dbReference type="PANTHER" id="PTHR12891">
    <property type="entry name" value="DNA REPAIR/TRANSCRIPTION PROTEIN MET18/MMS19"/>
    <property type="match status" value="1"/>
</dbReference>
<comment type="similarity">
    <text evidence="1">Belongs to the MET18/MMS19 family.</text>
</comment>
<keyword evidence="3" id="KW-1185">Reference proteome</keyword>
<gene>
    <name evidence="2" type="ORF">Agub_g5219</name>
</gene>
<evidence type="ECO:0000256" key="1">
    <source>
        <dbReference type="RuleBase" id="RU367072"/>
    </source>
</evidence>
<dbReference type="GO" id="GO:0097361">
    <property type="term" value="C:cytosolic [4Fe-4S] assembly targeting complex"/>
    <property type="evidence" value="ECO:0007669"/>
    <property type="project" value="UniProtKB-UniRule"/>
</dbReference>
<organism evidence="2 3">
    <name type="scientific">Astrephomene gubernaculifera</name>
    <dbReference type="NCBI Taxonomy" id="47775"/>
    <lineage>
        <taxon>Eukaryota</taxon>
        <taxon>Viridiplantae</taxon>
        <taxon>Chlorophyta</taxon>
        <taxon>core chlorophytes</taxon>
        <taxon>Chlorophyceae</taxon>
        <taxon>CS clade</taxon>
        <taxon>Chlamydomonadales</taxon>
        <taxon>Astrephomenaceae</taxon>
        <taxon>Astrephomene</taxon>
    </lineage>
</organism>
<accession>A0AAD3HJX3</accession>
<dbReference type="PANTHER" id="PTHR12891:SF0">
    <property type="entry name" value="MMS19 NUCLEOTIDE EXCISION REPAIR PROTEIN HOMOLOG"/>
    <property type="match status" value="1"/>
</dbReference>
<comment type="subcellular location">
    <subcellularLocation>
        <location evidence="1">Nucleus</location>
    </subcellularLocation>
</comment>
<dbReference type="InterPro" id="IPR039920">
    <property type="entry name" value="MMS19"/>
</dbReference>